<feature type="transmembrane region" description="Helical" evidence="1">
    <location>
        <begin position="9"/>
        <end position="27"/>
    </location>
</feature>
<keyword evidence="1" id="KW-0812">Transmembrane</keyword>
<gene>
    <name evidence="5" type="ORF">ACFOW6_05620</name>
</gene>
<keyword evidence="5" id="KW-0808">Transferase</keyword>
<dbReference type="EC" id="2.4.-.-" evidence="5"/>
<dbReference type="GO" id="GO:0016757">
    <property type="term" value="F:glycosyltransferase activity"/>
    <property type="evidence" value="ECO:0007669"/>
    <property type="project" value="UniProtKB-KW"/>
</dbReference>
<dbReference type="InterPro" id="IPR028098">
    <property type="entry name" value="Glyco_trans_4-like_N"/>
</dbReference>
<dbReference type="Pfam" id="PF13439">
    <property type="entry name" value="Glyco_transf_4"/>
    <property type="match status" value="1"/>
</dbReference>
<dbReference type="Gene3D" id="3.40.50.2000">
    <property type="entry name" value="Glycogen Phosphorylase B"/>
    <property type="match status" value="2"/>
</dbReference>
<dbReference type="InterPro" id="IPR050194">
    <property type="entry name" value="Glycosyltransferase_grp1"/>
</dbReference>
<name>A0ABV8UIL7_9PROT</name>
<evidence type="ECO:0000259" key="3">
    <source>
        <dbReference type="Pfam" id="PF00534"/>
    </source>
</evidence>
<dbReference type="Pfam" id="PF00149">
    <property type="entry name" value="Metallophos"/>
    <property type="match status" value="1"/>
</dbReference>
<evidence type="ECO:0000313" key="6">
    <source>
        <dbReference type="Proteomes" id="UP001595799"/>
    </source>
</evidence>
<evidence type="ECO:0000256" key="1">
    <source>
        <dbReference type="SAM" id="Phobius"/>
    </source>
</evidence>
<dbReference type="InterPro" id="IPR004843">
    <property type="entry name" value="Calcineurin-like_PHP"/>
</dbReference>
<keyword evidence="5" id="KW-0328">Glycosyltransferase</keyword>
<dbReference type="EMBL" id="JBHSCW010000003">
    <property type="protein sequence ID" value="MFC4351017.1"/>
    <property type="molecule type" value="Genomic_DNA"/>
</dbReference>
<keyword evidence="1" id="KW-1133">Transmembrane helix</keyword>
<organism evidence="5 6">
    <name type="scientific">Fodinicurvata halophila</name>
    <dbReference type="NCBI Taxonomy" id="1419723"/>
    <lineage>
        <taxon>Bacteria</taxon>
        <taxon>Pseudomonadati</taxon>
        <taxon>Pseudomonadota</taxon>
        <taxon>Alphaproteobacteria</taxon>
        <taxon>Rhodospirillales</taxon>
        <taxon>Rhodovibrionaceae</taxon>
        <taxon>Fodinicurvata</taxon>
    </lineage>
</organism>
<proteinExistence type="predicted"/>
<dbReference type="Proteomes" id="UP001595799">
    <property type="component" value="Unassembled WGS sequence"/>
</dbReference>
<dbReference type="Pfam" id="PF00534">
    <property type="entry name" value="Glycos_transf_1"/>
    <property type="match status" value="1"/>
</dbReference>
<protein>
    <submittedName>
        <fullName evidence="5">Glycosyltransferase</fullName>
        <ecNumber evidence="5">2.4.-.-</ecNumber>
    </submittedName>
</protein>
<keyword evidence="6" id="KW-1185">Reference proteome</keyword>
<feature type="domain" description="Glycosyl transferase family 1" evidence="3">
    <location>
        <begin position="545"/>
        <end position="710"/>
    </location>
</feature>
<keyword evidence="1" id="KW-0472">Membrane</keyword>
<dbReference type="RefSeq" id="WP_382421359.1">
    <property type="nucleotide sequence ID" value="NZ_JBHSCW010000003.1"/>
</dbReference>
<evidence type="ECO:0000259" key="2">
    <source>
        <dbReference type="Pfam" id="PF00149"/>
    </source>
</evidence>
<dbReference type="SUPFAM" id="SSF53756">
    <property type="entry name" value="UDP-Glycosyltransferase/glycogen phosphorylase"/>
    <property type="match status" value="1"/>
</dbReference>
<reference evidence="6" key="1">
    <citation type="journal article" date="2019" name="Int. J. Syst. Evol. Microbiol.">
        <title>The Global Catalogue of Microorganisms (GCM) 10K type strain sequencing project: providing services to taxonomists for standard genome sequencing and annotation.</title>
        <authorList>
            <consortium name="The Broad Institute Genomics Platform"/>
            <consortium name="The Broad Institute Genome Sequencing Center for Infectious Disease"/>
            <person name="Wu L."/>
            <person name="Ma J."/>
        </authorList>
    </citation>
    <scope>NUCLEOTIDE SEQUENCE [LARGE SCALE GENOMIC DNA]</scope>
    <source>
        <strain evidence="6">CECT 8472</strain>
    </source>
</reference>
<feature type="transmembrane region" description="Helical" evidence="1">
    <location>
        <begin position="295"/>
        <end position="322"/>
    </location>
</feature>
<evidence type="ECO:0000259" key="4">
    <source>
        <dbReference type="Pfam" id="PF13439"/>
    </source>
</evidence>
<dbReference type="PANTHER" id="PTHR45947">
    <property type="entry name" value="SULFOQUINOVOSYL TRANSFERASE SQD2"/>
    <property type="match status" value="1"/>
</dbReference>
<dbReference type="Gene3D" id="3.60.21.10">
    <property type="match status" value="1"/>
</dbReference>
<sequence length="737" mass="84487">MRRRSPLKLLFYLNVLIVAFLVIYKAYLNFFLSDFNAEHTEQLAQLEEQVEGKDAFSFAVVGNANNSVGIFERKIIPMLNESDVDFMVSAGNAVSGGGEDKYRALYGSLSQLEIPYLLTFGDNEYDDFGSFRFYEHFGPHFYSVVVNNSRLVFLDSTGKTPFSWQYRWLEDLLEGDDSDHIFVFVGHPLFEAEQDVLFGSEGAYWESETARQQLLDLINRFGIDAVFSANLPLYSKQQVGETVYVTTGGAGGLILNNDVSFYHFVQVNVTPKDFEVELVPLDVGQHPVLKQLESIWFFIYSLFYVGYQNFILIVSVLTLIAIRLYTRIFLDRSYYPDFDIDPTPWLDKPLRIAMFTNNYLPFIGGVPISIARLRRGLDALGNSTLVIAPRYSADMGQEENTFHVPSLLPVGRKREFRMANIFLPRIRRRVREFKPDVIHLHHPFWLGSLGLFMARRMRIPAIYTYHTRLEHYAHFVPVPGRLFRNFISHAVVKRFANKCDGIIVPTSSAEEYMRMIGVKRDIFVQPTGIEYERFQEADQDAVQSLREKLNIGRNEIVLMSVSRLSLEKNIDFMLDALADLRQRIDQPFRLLLLGEGDQHNRLQKRLEELGLADCCMLVGGVPPEEMPLYYSLGDLFVFASKSETQGMVILEAMASGLPVVAVRSSGIDDVVRQDYNGYKTREVRDQWRDAVARLIQDKALRRTLGAQAREFARAYSVEHFAQEVKTVYAKVLASLER</sequence>
<dbReference type="InterPro" id="IPR001296">
    <property type="entry name" value="Glyco_trans_1"/>
</dbReference>
<feature type="domain" description="Calcineurin-like phosphoesterase" evidence="2">
    <location>
        <begin position="77"/>
        <end position="229"/>
    </location>
</feature>
<evidence type="ECO:0000313" key="5">
    <source>
        <dbReference type="EMBL" id="MFC4351017.1"/>
    </source>
</evidence>
<comment type="caution">
    <text evidence="5">The sequence shown here is derived from an EMBL/GenBank/DDBJ whole genome shotgun (WGS) entry which is preliminary data.</text>
</comment>
<dbReference type="PANTHER" id="PTHR45947:SF3">
    <property type="entry name" value="SULFOQUINOVOSYL TRANSFERASE SQD2"/>
    <property type="match status" value="1"/>
</dbReference>
<dbReference type="SUPFAM" id="SSF56300">
    <property type="entry name" value="Metallo-dependent phosphatases"/>
    <property type="match status" value="1"/>
</dbReference>
<accession>A0ABV8UIL7</accession>
<dbReference type="InterPro" id="IPR029052">
    <property type="entry name" value="Metallo-depent_PP-like"/>
</dbReference>
<feature type="domain" description="Glycosyltransferase subfamily 4-like N-terminal" evidence="4">
    <location>
        <begin position="363"/>
        <end position="533"/>
    </location>
</feature>